<protein>
    <submittedName>
        <fullName evidence="2">Uncharacterized protein</fullName>
    </submittedName>
</protein>
<accession>A0A5J9UCK4</accession>
<comment type="caution">
    <text evidence="2">The sequence shown here is derived from an EMBL/GenBank/DDBJ whole genome shotgun (WGS) entry which is preliminary data.</text>
</comment>
<organism evidence="2 3">
    <name type="scientific">Eragrostis curvula</name>
    <name type="common">weeping love grass</name>
    <dbReference type="NCBI Taxonomy" id="38414"/>
    <lineage>
        <taxon>Eukaryota</taxon>
        <taxon>Viridiplantae</taxon>
        <taxon>Streptophyta</taxon>
        <taxon>Embryophyta</taxon>
        <taxon>Tracheophyta</taxon>
        <taxon>Spermatophyta</taxon>
        <taxon>Magnoliopsida</taxon>
        <taxon>Liliopsida</taxon>
        <taxon>Poales</taxon>
        <taxon>Poaceae</taxon>
        <taxon>PACMAD clade</taxon>
        <taxon>Chloridoideae</taxon>
        <taxon>Eragrostideae</taxon>
        <taxon>Eragrostidinae</taxon>
        <taxon>Eragrostis</taxon>
    </lineage>
</organism>
<proteinExistence type="predicted"/>
<evidence type="ECO:0000313" key="2">
    <source>
        <dbReference type="EMBL" id="TVU20961.1"/>
    </source>
</evidence>
<reference evidence="2 3" key="1">
    <citation type="journal article" date="2019" name="Sci. Rep.">
        <title>A high-quality genome of Eragrostis curvula grass provides insights into Poaceae evolution and supports new strategies to enhance forage quality.</title>
        <authorList>
            <person name="Carballo J."/>
            <person name="Santos B.A.C.M."/>
            <person name="Zappacosta D."/>
            <person name="Garbus I."/>
            <person name="Selva J.P."/>
            <person name="Gallo C.A."/>
            <person name="Diaz A."/>
            <person name="Albertini E."/>
            <person name="Caccamo M."/>
            <person name="Echenique V."/>
        </authorList>
    </citation>
    <scope>NUCLEOTIDE SEQUENCE [LARGE SCALE GENOMIC DNA]</scope>
    <source>
        <strain evidence="3">cv. Victoria</strain>
        <tissue evidence="2">Leaf</tissue>
    </source>
</reference>
<dbReference type="Proteomes" id="UP000324897">
    <property type="component" value="Unassembled WGS sequence"/>
</dbReference>
<sequence>MQTEVQDMFAFFQAQFTVMGHQLPPHPTRAPRPPISSPPMPGSAGSNAGAVVPDVDLSAARNLFPPAPPPFDP</sequence>
<name>A0A5J9UCK4_9POAL</name>
<gene>
    <name evidence="2" type="ORF">EJB05_30567</name>
</gene>
<dbReference type="Gramene" id="TVU20961">
    <property type="protein sequence ID" value="TVU20961"/>
    <property type="gene ID" value="EJB05_30567"/>
</dbReference>
<evidence type="ECO:0000256" key="1">
    <source>
        <dbReference type="SAM" id="MobiDB-lite"/>
    </source>
</evidence>
<dbReference type="AlphaFoldDB" id="A0A5J9UCK4"/>
<keyword evidence="3" id="KW-1185">Reference proteome</keyword>
<evidence type="ECO:0000313" key="3">
    <source>
        <dbReference type="Proteomes" id="UP000324897"/>
    </source>
</evidence>
<feature type="region of interest" description="Disordered" evidence="1">
    <location>
        <begin position="21"/>
        <end position="54"/>
    </location>
</feature>
<feature type="compositionally biased region" description="Pro residues" evidence="1">
    <location>
        <begin position="24"/>
        <end position="41"/>
    </location>
</feature>
<dbReference type="EMBL" id="RWGY01000026">
    <property type="protein sequence ID" value="TVU20961.1"/>
    <property type="molecule type" value="Genomic_DNA"/>
</dbReference>